<gene>
    <name evidence="2" type="ORF">DPMN_139719</name>
</gene>
<dbReference type="InterPro" id="IPR027417">
    <property type="entry name" value="P-loop_NTPase"/>
</dbReference>
<proteinExistence type="predicted"/>
<dbReference type="InterPro" id="IPR025662">
    <property type="entry name" value="Sigma_54_int_dom_ATP-bd_1"/>
</dbReference>
<dbReference type="Pfam" id="PF05729">
    <property type="entry name" value="NACHT"/>
    <property type="match status" value="1"/>
</dbReference>
<dbReference type="InterPro" id="IPR007111">
    <property type="entry name" value="NACHT_NTPase"/>
</dbReference>
<dbReference type="SUPFAM" id="SSF52540">
    <property type="entry name" value="P-loop containing nucleoside triphosphate hydrolases"/>
    <property type="match status" value="1"/>
</dbReference>
<dbReference type="EMBL" id="JAIWYP010000006">
    <property type="protein sequence ID" value="KAH3811309.1"/>
    <property type="molecule type" value="Genomic_DNA"/>
</dbReference>
<dbReference type="Proteomes" id="UP000828390">
    <property type="component" value="Unassembled WGS sequence"/>
</dbReference>
<dbReference type="AlphaFoldDB" id="A0A9D4JIC9"/>
<dbReference type="PANTHER" id="PTHR46312">
    <property type="entry name" value="NACHT DOMAIN-CONTAINING PROTEIN"/>
    <property type="match status" value="1"/>
</dbReference>
<reference evidence="2" key="1">
    <citation type="journal article" date="2019" name="bioRxiv">
        <title>The Genome of the Zebra Mussel, Dreissena polymorpha: A Resource for Invasive Species Research.</title>
        <authorList>
            <person name="McCartney M.A."/>
            <person name="Auch B."/>
            <person name="Kono T."/>
            <person name="Mallez S."/>
            <person name="Zhang Y."/>
            <person name="Obille A."/>
            <person name="Becker A."/>
            <person name="Abrahante J.E."/>
            <person name="Garbe J."/>
            <person name="Badalamenti J.P."/>
            <person name="Herman A."/>
            <person name="Mangelson H."/>
            <person name="Liachko I."/>
            <person name="Sullivan S."/>
            <person name="Sone E.D."/>
            <person name="Koren S."/>
            <person name="Silverstein K.A.T."/>
            <person name="Beckman K.B."/>
            <person name="Gohl D.M."/>
        </authorList>
    </citation>
    <scope>NUCLEOTIDE SEQUENCE</scope>
    <source>
        <strain evidence="2">Duluth1</strain>
        <tissue evidence="2">Whole animal</tissue>
    </source>
</reference>
<dbReference type="PROSITE" id="PS00675">
    <property type="entry name" value="SIGMA54_INTERACT_1"/>
    <property type="match status" value="1"/>
</dbReference>
<name>A0A9D4JIC9_DREPO</name>
<reference evidence="2" key="2">
    <citation type="submission" date="2020-11" db="EMBL/GenBank/DDBJ databases">
        <authorList>
            <person name="McCartney M.A."/>
            <person name="Auch B."/>
            <person name="Kono T."/>
            <person name="Mallez S."/>
            <person name="Becker A."/>
            <person name="Gohl D.M."/>
            <person name="Silverstein K.A.T."/>
            <person name="Koren S."/>
            <person name="Bechman K.B."/>
            <person name="Herman A."/>
            <person name="Abrahante J.E."/>
            <person name="Garbe J."/>
        </authorList>
    </citation>
    <scope>NUCLEOTIDE SEQUENCE</scope>
    <source>
        <strain evidence="2">Duluth1</strain>
        <tissue evidence="2">Whole animal</tissue>
    </source>
</reference>
<dbReference type="PANTHER" id="PTHR46312:SF2">
    <property type="entry name" value="NUCLEOTIDE-BINDING OLIGOMERIZATION DOMAIN-CONTAINING PROTEIN 2-LIKE"/>
    <property type="match status" value="1"/>
</dbReference>
<organism evidence="2 3">
    <name type="scientific">Dreissena polymorpha</name>
    <name type="common">Zebra mussel</name>
    <name type="synonym">Mytilus polymorpha</name>
    <dbReference type="NCBI Taxonomy" id="45954"/>
    <lineage>
        <taxon>Eukaryota</taxon>
        <taxon>Metazoa</taxon>
        <taxon>Spiralia</taxon>
        <taxon>Lophotrochozoa</taxon>
        <taxon>Mollusca</taxon>
        <taxon>Bivalvia</taxon>
        <taxon>Autobranchia</taxon>
        <taxon>Heteroconchia</taxon>
        <taxon>Euheterodonta</taxon>
        <taxon>Imparidentia</taxon>
        <taxon>Neoheterodontei</taxon>
        <taxon>Myida</taxon>
        <taxon>Dreissenoidea</taxon>
        <taxon>Dreissenidae</taxon>
        <taxon>Dreissena</taxon>
    </lineage>
</organism>
<evidence type="ECO:0000313" key="3">
    <source>
        <dbReference type="Proteomes" id="UP000828390"/>
    </source>
</evidence>
<sequence length="741" mass="85474">MWTGNDKNVRDIFVQSKLSLVKIKPDGSRTKTNVQLNKYKNLFYNGEQLNSLVFIQGESGSGKSTLLSKLVLDWCDAMSPQTGEHNATFTDVETLKTFKFLFHITLRDTKGKREVAAIIKSLIIDRIYSDDEQREYTYRLLHRIMEREKCIIMMDGLNEWTYQSNEVPLPKIATSHKQCVALITTRPWKMLDRGINDSQIDALLEVEGIKAPEELIKRLLTSFQIKNFKMHIDFMTYIEERKLSHFLTSPWWLTLLIRLWIDRMHLSNSVCEVNSILLDSLFKKANTGKKGFFNPPPFQCLSKTMYIEPHVNILDAISKAAFHFTCTTERSLVFSEPEIRKYLSEQDLKFFLDSGILTESYCSSTPSHSQLSFLHETIQEFLAAYYIAKYPKDAIAFITSNRKCKYFVLEMNQVIKYLCGLKCDVANQVISCLSNDDFLNEINNGISLYISTKRFIESQTLTDRYDGNLPQTKQYGEDLVLHRHYATYVLYQRMIIDCFTEAVFSGQKDLRLKCNDFIFNIFLDESDTNMFMAVLMENMSNVRSLVLDCASLTIEEILQILRMSKLCLERLQTTWSDDLCIELQGLNIRQLVLHGQINILSASKVLPSMSKLEYLDIVQSELTQELCFPSSLTTISLRYATCSAAFIHMMFVNLSSLNHSIECGFDNCTAISEEEHVFRHACDMSNVFFWFSGCSNEFYQILCETCLENLNLLTENACITDSTNNKQVKDTSVMGKLYRSP</sequence>
<dbReference type="PROSITE" id="PS50837">
    <property type="entry name" value="NACHT"/>
    <property type="match status" value="1"/>
</dbReference>
<keyword evidence="3" id="KW-1185">Reference proteome</keyword>
<dbReference type="Gene3D" id="3.40.50.300">
    <property type="entry name" value="P-loop containing nucleotide triphosphate hydrolases"/>
    <property type="match status" value="1"/>
</dbReference>
<feature type="domain" description="NACHT" evidence="1">
    <location>
        <begin position="51"/>
        <end position="159"/>
    </location>
</feature>
<evidence type="ECO:0000259" key="1">
    <source>
        <dbReference type="PROSITE" id="PS50837"/>
    </source>
</evidence>
<evidence type="ECO:0000313" key="2">
    <source>
        <dbReference type="EMBL" id="KAH3811309.1"/>
    </source>
</evidence>
<protein>
    <recommendedName>
        <fullName evidence="1">NACHT domain-containing protein</fullName>
    </recommendedName>
</protein>
<accession>A0A9D4JIC9</accession>
<comment type="caution">
    <text evidence="2">The sequence shown here is derived from an EMBL/GenBank/DDBJ whole genome shotgun (WGS) entry which is preliminary data.</text>
</comment>